<proteinExistence type="inferred from homology"/>
<name>A0A8T2R0S5_CERRI</name>
<feature type="domain" description="Serine acetyltransferase N-terminal" evidence="7">
    <location>
        <begin position="50"/>
        <end position="154"/>
    </location>
</feature>
<dbReference type="InterPro" id="IPR010493">
    <property type="entry name" value="Ser_AcTrfase_N"/>
</dbReference>
<protein>
    <recommendedName>
        <fullName evidence="3">serine O-acetyltransferase</fullName>
        <ecNumber evidence="3">2.3.1.30</ecNumber>
    </recommendedName>
</protein>
<dbReference type="InterPro" id="IPR053376">
    <property type="entry name" value="Serine_acetyltransferase"/>
</dbReference>
<dbReference type="InterPro" id="IPR011004">
    <property type="entry name" value="Trimer_LpxA-like_sf"/>
</dbReference>
<reference evidence="8" key="1">
    <citation type="submission" date="2021-08" db="EMBL/GenBank/DDBJ databases">
        <title>WGS assembly of Ceratopteris richardii.</title>
        <authorList>
            <person name="Marchant D.B."/>
            <person name="Chen G."/>
            <person name="Jenkins J."/>
            <person name="Shu S."/>
            <person name="Leebens-Mack J."/>
            <person name="Grimwood J."/>
            <person name="Schmutz J."/>
            <person name="Soltis P."/>
            <person name="Soltis D."/>
            <person name="Chen Z.-H."/>
        </authorList>
    </citation>
    <scope>NUCLEOTIDE SEQUENCE</scope>
    <source>
        <strain evidence="8">Whitten #5841</strain>
        <tissue evidence="8">Leaf</tissue>
    </source>
</reference>
<organism evidence="8 9">
    <name type="scientific">Ceratopteris richardii</name>
    <name type="common">Triangle waterfern</name>
    <dbReference type="NCBI Taxonomy" id="49495"/>
    <lineage>
        <taxon>Eukaryota</taxon>
        <taxon>Viridiplantae</taxon>
        <taxon>Streptophyta</taxon>
        <taxon>Embryophyta</taxon>
        <taxon>Tracheophyta</taxon>
        <taxon>Polypodiopsida</taxon>
        <taxon>Polypodiidae</taxon>
        <taxon>Polypodiales</taxon>
        <taxon>Pteridineae</taxon>
        <taxon>Pteridaceae</taxon>
        <taxon>Parkerioideae</taxon>
        <taxon>Ceratopteris</taxon>
    </lineage>
</organism>
<comment type="pathway">
    <text evidence="1">Amino-acid biosynthesis; L-cysteine biosynthesis; L-cysteine from L-serine: step 1/2.</text>
</comment>
<keyword evidence="5" id="KW-0808">Transferase</keyword>
<dbReference type="FunFam" id="2.160.10.10:FF:000002">
    <property type="entry name" value="Serine acetyltransferase"/>
    <property type="match status" value="1"/>
</dbReference>
<dbReference type="Gene3D" id="2.160.10.10">
    <property type="entry name" value="Hexapeptide repeat proteins"/>
    <property type="match status" value="1"/>
</dbReference>
<evidence type="ECO:0000256" key="2">
    <source>
        <dbReference type="ARBA" id="ARBA00007274"/>
    </source>
</evidence>
<dbReference type="SUPFAM" id="SSF51161">
    <property type="entry name" value="Trimeric LpxA-like enzymes"/>
    <property type="match status" value="1"/>
</dbReference>
<gene>
    <name evidence="8" type="ORF">KP509_30G013700</name>
</gene>
<dbReference type="GO" id="GO:0009001">
    <property type="term" value="F:serine O-acetyltransferase activity"/>
    <property type="evidence" value="ECO:0007669"/>
    <property type="project" value="UniProtKB-EC"/>
</dbReference>
<dbReference type="Pfam" id="PF06426">
    <property type="entry name" value="SATase_N"/>
    <property type="match status" value="1"/>
</dbReference>
<dbReference type="OMA" id="DPACTSF"/>
<evidence type="ECO:0000259" key="7">
    <source>
        <dbReference type="SMART" id="SM00971"/>
    </source>
</evidence>
<keyword evidence="4" id="KW-0028">Amino-acid biosynthesis</keyword>
<evidence type="ECO:0000256" key="1">
    <source>
        <dbReference type="ARBA" id="ARBA00004876"/>
    </source>
</evidence>
<dbReference type="GO" id="GO:0005737">
    <property type="term" value="C:cytoplasm"/>
    <property type="evidence" value="ECO:0007669"/>
    <property type="project" value="InterPro"/>
</dbReference>
<dbReference type="PANTHER" id="PTHR42811">
    <property type="entry name" value="SERINE ACETYLTRANSFERASE"/>
    <property type="match status" value="1"/>
</dbReference>
<dbReference type="EMBL" id="CM035435">
    <property type="protein sequence ID" value="KAH7289667.1"/>
    <property type="molecule type" value="Genomic_DNA"/>
</dbReference>
<evidence type="ECO:0000256" key="3">
    <source>
        <dbReference type="ARBA" id="ARBA00013266"/>
    </source>
</evidence>
<sequence length="316" mass="34460">MATCVWTPTFSAFRLHSSSNSLRQCISRSSFSKPKLFSTVCHHSAYLDHVWDDLRHEALEQLKVEPHLASYLYATVLVHPSLERSLAFHLANKLASSTLLSSQLFTLFRESLSDDIKIQEAIRADIKAFRERDPACMGYVHAMLNYKEFLACEAHRITHTLWDQGRFALAIALQNRISEVFHVDIHPGAQIGKGVLFDHATGVVIGETAVIGNNVSILHHVTLGGTGNCSGIRHPRIGDGVLLGAGAILLGSITVGDGTKVGACSLVLTDVPPHTTVVGVPARRLNPEVDVAMKATDEELPALSMDHTSSILNYTI</sequence>
<dbReference type="InterPro" id="IPR045304">
    <property type="entry name" value="LbH_SAT"/>
</dbReference>
<dbReference type="OrthoDB" id="25818at2759"/>
<dbReference type="EC" id="2.3.1.30" evidence="3"/>
<dbReference type="InterPro" id="IPR018357">
    <property type="entry name" value="Hexapep_transf_CS"/>
</dbReference>
<dbReference type="InterPro" id="IPR005881">
    <property type="entry name" value="Ser_O-AcTrfase"/>
</dbReference>
<dbReference type="CDD" id="cd03354">
    <property type="entry name" value="LbH_SAT"/>
    <property type="match status" value="1"/>
</dbReference>
<dbReference type="NCBIfam" id="TIGR01172">
    <property type="entry name" value="cysE"/>
    <property type="match status" value="1"/>
</dbReference>
<evidence type="ECO:0000256" key="5">
    <source>
        <dbReference type="ARBA" id="ARBA00022679"/>
    </source>
</evidence>
<dbReference type="Proteomes" id="UP000825935">
    <property type="component" value="Chromosome 30"/>
</dbReference>
<comment type="caution">
    <text evidence="8">The sequence shown here is derived from an EMBL/GenBank/DDBJ whole genome shotgun (WGS) entry which is preliminary data.</text>
</comment>
<evidence type="ECO:0000313" key="9">
    <source>
        <dbReference type="Proteomes" id="UP000825935"/>
    </source>
</evidence>
<evidence type="ECO:0000313" key="8">
    <source>
        <dbReference type="EMBL" id="KAH7289667.1"/>
    </source>
</evidence>
<accession>A0A8T2R0S5</accession>
<dbReference type="AlphaFoldDB" id="A0A8T2R0S5"/>
<dbReference type="NCBIfam" id="NF041874">
    <property type="entry name" value="EPS_EpsC"/>
    <property type="match status" value="1"/>
</dbReference>
<comment type="similarity">
    <text evidence="2">Belongs to the transferase hexapeptide repeat family.</text>
</comment>
<dbReference type="InterPro" id="IPR042122">
    <property type="entry name" value="Ser_AcTrfase_N_sf"/>
</dbReference>
<dbReference type="InterPro" id="IPR001451">
    <property type="entry name" value="Hexapep"/>
</dbReference>
<evidence type="ECO:0000256" key="6">
    <source>
        <dbReference type="ARBA" id="ARBA00023315"/>
    </source>
</evidence>
<dbReference type="PROSITE" id="PS00101">
    <property type="entry name" value="HEXAPEP_TRANSFERASES"/>
    <property type="match status" value="1"/>
</dbReference>
<keyword evidence="6" id="KW-0012">Acyltransferase</keyword>
<dbReference type="Gene3D" id="1.10.3130.10">
    <property type="entry name" value="serine acetyltransferase, domain 1"/>
    <property type="match status" value="1"/>
</dbReference>
<dbReference type="Pfam" id="PF00132">
    <property type="entry name" value="Hexapep"/>
    <property type="match status" value="1"/>
</dbReference>
<dbReference type="SMART" id="SM00971">
    <property type="entry name" value="SATase_N"/>
    <property type="match status" value="1"/>
</dbReference>
<keyword evidence="9" id="KW-1185">Reference proteome</keyword>
<dbReference type="GO" id="GO:0006535">
    <property type="term" value="P:cysteine biosynthetic process from serine"/>
    <property type="evidence" value="ECO:0007669"/>
    <property type="project" value="InterPro"/>
</dbReference>
<evidence type="ECO:0000256" key="4">
    <source>
        <dbReference type="ARBA" id="ARBA00022605"/>
    </source>
</evidence>